<dbReference type="RefSeq" id="WP_111924192.1">
    <property type="nucleotide sequence ID" value="NZ_LVYK01000054.1"/>
</dbReference>
<dbReference type="Proteomes" id="UP000250174">
    <property type="component" value="Unassembled WGS sequence"/>
</dbReference>
<evidence type="ECO:0000313" key="3">
    <source>
        <dbReference type="Proteomes" id="UP000250174"/>
    </source>
</evidence>
<name>A0AAX1Q8N4_9BACI</name>
<accession>A0AAX1Q8N4</accession>
<proteinExistence type="predicted"/>
<sequence length="127" mass="14540">MFKRKILTALITSILSVIIISFITPTDSFFGEVHNYWKSVLQSPPVFSVYVFPAVFLYGLPVSLLIEKITTKMEAGQLQFSIIGYAFFGVLPFSLLWYFTIYSLGISLLFYLVDYILSKKKKPETVM</sequence>
<evidence type="ECO:0000256" key="1">
    <source>
        <dbReference type="SAM" id="Phobius"/>
    </source>
</evidence>
<dbReference type="AlphaFoldDB" id="A0AAX1Q8N4"/>
<keyword evidence="1" id="KW-1133">Transmembrane helix</keyword>
<keyword evidence="1" id="KW-0812">Transmembrane</keyword>
<gene>
    <name evidence="2" type="ORF">A3864_18860</name>
</gene>
<feature type="transmembrane region" description="Helical" evidence="1">
    <location>
        <begin position="78"/>
        <end position="95"/>
    </location>
</feature>
<evidence type="ECO:0000313" key="2">
    <source>
        <dbReference type="EMBL" id="RAS73607.1"/>
    </source>
</evidence>
<dbReference type="EMBL" id="LVYK01000054">
    <property type="protein sequence ID" value="RAS73607.1"/>
    <property type="molecule type" value="Genomic_DNA"/>
</dbReference>
<geneLocation type="plasmid" evidence="2">
    <name>pBEH6</name>
</geneLocation>
<protein>
    <submittedName>
        <fullName evidence="2">Uncharacterized protein</fullName>
    </submittedName>
</protein>
<organism evidence="2 3">
    <name type="scientific">Priestia endophytica</name>
    <dbReference type="NCBI Taxonomy" id="135735"/>
    <lineage>
        <taxon>Bacteria</taxon>
        <taxon>Bacillati</taxon>
        <taxon>Bacillota</taxon>
        <taxon>Bacilli</taxon>
        <taxon>Bacillales</taxon>
        <taxon>Bacillaceae</taxon>
        <taxon>Priestia</taxon>
    </lineage>
</organism>
<comment type="caution">
    <text evidence="2">The sequence shown here is derived from an EMBL/GenBank/DDBJ whole genome shotgun (WGS) entry which is preliminary data.</text>
</comment>
<feature type="transmembrane region" description="Helical" evidence="1">
    <location>
        <begin position="46"/>
        <end position="66"/>
    </location>
</feature>
<keyword evidence="2" id="KW-0614">Plasmid</keyword>
<keyword evidence="1" id="KW-0472">Membrane</keyword>
<reference evidence="2 3" key="1">
    <citation type="submission" date="2016-03" db="EMBL/GenBank/DDBJ databases">
        <title>Comparison of Bacillus endophyticus and B. anthracis characteristics using whole genome sequence analysis and microbiological techniques.</title>
        <authorList>
            <person name="Lekota K.E."/>
            <person name="Mafofo J."/>
            <person name="Rees J."/>
            <person name="Muchadeyi F.C."/>
            <person name="Madoroba E."/>
            <person name="Van Heerden H."/>
        </authorList>
    </citation>
    <scope>NUCLEOTIDE SEQUENCE [LARGE SCALE GENOMIC DNA]</scope>
    <source>
        <strain evidence="2 3">3631_10C</strain>
        <plasmid evidence="2">pBEH6</plasmid>
    </source>
</reference>
<feature type="transmembrane region" description="Helical" evidence="1">
    <location>
        <begin position="7"/>
        <end position="26"/>
    </location>
</feature>